<name>A0ABR9W6K3_9BACT</name>
<gene>
    <name evidence="3" type="ORF">IEE83_04255</name>
</gene>
<dbReference type="Gene3D" id="2.130.10.130">
    <property type="entry name" value="Integrin alpha, N-terminal"/>
    <property type="match status" value="4"/>
</dbReference>
<dbReference type="InterPro" id="IPR011519">
    <property type="entry name" value="UnbV_ASPIC"/>
</dbReference>
<dbReference type="Proteomes" id="UP000634134">
    <property type="component" value="Unassembled WGS sequence"/>
</dbReference>
<evidence type="ECO:0000313" key="3">
    <source>
        <dbReference type="EMBL" id="MBE9461087.1"/>
    </source>
</evidence>
<dbReference type="PROSITE" id="PS51257">
    <property type="entry name" value="PROKAR_LIPOPROTEIN"/>
    <property type="match status" value="1"/>
</dbReference>
<organism evidence="3 4">
    <name type="scientific">Dyadobacter subterraneus</name>
    <dbReference type="NCBI Taxonomy" id="2773304"/>
    <lineage>
        <taxon>Bacteria</taxon>
        <taxon>Pseudomonadati</taxon>
        <taxon>Bacteroidota</taxon>
        <taxon>Cytophagia</taxon>
        <taxon>Cytophagales</taxon>
        <taxon>Spirosomataceae</taxon>
        <taxon>Dyadobacter</taxon>
    </lineage>
</organism>
<evidence type="ECO:0000259" key="2">
    <source>
        <dbReference type="Pfam" id="PF07593"/>
    </source>
</evidence>
<keyword evidence="4" id="KW-1185">Reference proteome</keyword>
<dbReference type="SUPFAM" id="SSF69318">
    <property type="entry name" value="Integrin alpha N-terminal domain"/>
    <property type="match status" value="3"/>
</dbReference>
<proteinExistence type="predicted"/>
<keyword evidence="1" id="KW-0732">Signal</keyword>
<sequence>MKNSRIPILLLIILFSSCQKKDTLFTLLNSGETGIEFNNFIDEDAENNVLEYGYFYNGGGVAAADFNNDGLVDVYFTGNMVANKLYLNKGDFKFEDVSEKSGTALNVGWKTGVSLVDINDDGWIDIYVSRAGAQDANLRRNKLYVNNGKTADGIPVFTERSKEYGLDDDSYTTQAVFFDYDRDGDTDCFLLNHSIQKYAGFTNLIANYREQKNPIYGNKLLRNDNNKFTNVTDSSGIVSNVLSFGLGINVNDFNNDGWPDIYISNDYNENDYLYLNDKNGKFKEVIRDATGHVSLYSMGTDAADLNNDGWTDILTLDMLPEGNERIKLTAGDDNYDKYQQLLRAGFHDQTMRNMLQVNNGVNENGIPVFSEIGQLAGVSNTDWSWSGLMADFDNDGWKDIFVSNGYARDYTNMEFLKYSTDLQANAGKDGKVPSQMEIIAQMPPINGPSYIFQNQKNLTFAKKTTDWGFDEKNQANGAIYADLDNDGDLDLITNNVNQKAFVYKNNAEQKLKNKFLKVKLEAPKYAVMAGARVTLYSDSLTQTQNFMPVRGFQSAQWDGIHFGLGHDTEIDSLQISWADGKTQTLKNVSGNALTLNYSKATLPVSVIIPPKTGIFEKVTMIDFKHSEDPRNDFRVQTLLPAMLSYQGPHIAHKDLNGDGIEDLYIGGARGQAKGIFMSNKSGQWILSPQEVFTQDVAYEDADMEFFDADNDGDADLLVTSAGYELNAVDKLLQSRLYINDKGKWSRAEFPAVALNASTVAISDVDIDGDLDIFLGVRVTPGRFPESAGGSLLINDGKGKFADQTTALAPQLSKVGMVTDASWQDLNKDGFPELIIVSDWMPVRIFSNQKGKLTDASIAWGTAKLNGCWNTIQQADMDGDGDIDFVVGNMGSNWQWNITSPKGLTLYANDYDKLGRIVPVISVTEGEKQFPYASRDELLDQIPSLKKKFPNYVSYSKASLSEILPQEKLDAAQKLFANEWRSGILENKNGTMIFHPLPLEAQFAPIYAISLTDVNNDGRADILLGGNLNHTRVRVGRNDANYVQLFVNKGNLNFDYIPQKTSGLFVKGEVRDLLTLPVGKENILIATVNNSAVLTYKLNGLNPKVKP</sequence>
<dbReference type="Pfam" id="PF13517">
    <property type="entry name" value="FG-GAP_3"/>
    <property type="match status" value="4"/>
</dbReference>
<evidence type="ECO:0000256" key="1">
    <source>
        <dbReference type="ARBA" id="ARBA00022729"/>
    </source>
</evidence>
<comment type="caution">
    <text evidence="3">The sequence shown here is derived from an EMBL/GenBank/DDBJ whole genome shotgun (WGS) entry which is preliminary data.</text>
</comment>
<dbReference type="PANTHER" id="PTHR16026:SF0">
    <property type="entry name" value="CARTILAGE ACIDIC PROTEIN 1"/>
    <property type="match status" value="1"/>
</dbReference>
<dbReference type="InterPro" id="IPR028994">
    <property type="entry name" value="Integrin_alpha_N"/>
</dbReference>
<protein>
    <submittedName>
        <fullName evidence="3">VCBS repeat-containing protein</fullName>
    </submittedName>
</protein>
<dbReference type="PANTHER" id="PTHR16026">
    <property type="entry name" value="CARTILAGE ACIDIC PROTEIN 1"/>
    <property type="match status" value="1"/>
</dbReference>
<dbReference type="RefSeq" id="WP_194119379.1">
    <property type="nucleotide sequence ID" value="NZ_JACYGY010000001.1"/>
</dbReference>
<dbReference type="Pfam" id="PF07593">
    <property type="entry name" value="UnbV_ASPIC"/>
    <property type="match status" value="1"/>
</dbReference>
<dbReference type="InterPro" id="IPR027039">
    <property type="entry name" value="Crtac1"/>
</dbReference>
<feature type="domain" description="ASPIC/UnbV" evidence="2">
    <location>
        <begin position="530"/>
        <end position="592"/>
    </location>
</feature>
<dbReference type="EMBL" id="JACYGY010000001">
    <property type="protein sequence ID" value="MBE9461087.1"/>
    <property type="molecule type" value="Genomic_DNA"/>
</dbReference>
<evidence type="ECO:0000313" key="4">
    <source>
        <dbReference type="Proteomes" id="UP000634134"/>
    </source>
</evidence>
<dbReference type="InterPro" id="IPR013517">
    <property type="entry name" value="FG-GAP"/>
</dbReference>
<accession>A0ABR9W6K3</accession>
<reference evidence="4" key="1">
    <citation type="submission" date="2023-07" db="EMBL/GenBank/DDBJ databases">
        <title>Dyadobacter sp. nov 'subterranea' isolated from contaminted grondwater.</title>
        <authorList>
            <person name="Szabo I."/>
            <person name="Al-Omari J."/>
            <person name="Szerdahelyi S.G."/>
            <person name="Rado J."/>
        </authorList>
    </citation>
    <scope>NUCLEOTIDE SEQUENCE [LARGE SCALE GENOMIC DNA]</scope>
    <source>
        <strain evidence="4">UP-52</strain>
    </source>
</reference>